<feature type="transmembrane region" description="Helical" evidence="2">
    <location>
        <begin position="9"/>
        <end position="28"/>
    </location>
</feature>
<dbReference type="PANTHER" id="PTHR34406:SF1">
    <property type="entry name" value="PROTEIN YCEI"/>
    <property type="match status" value="1"/>
</dbReference>
<dbReference type="InterPro" id="IPR007372">
    <property type="entry name" value="Lipid/polyisoprenoid-bd_YceI"/>
</dbReference>
<dbReference type="SUPFAM" id="SSF101874">
    <property type="entry name" value="YceI-like"/>
    <property type="match status" value="1"/>
</dbReference>
<evidence type="ECO:0000313" key="5">
    <source>
        <dbReference type="Proteomes" id="UP001185028"/>
    </source>
</evidence>
<dbReference type="PANTHER" id="PTHR34406">
    <property type="entry name" value="PROTEIN YCEI"/>
    <property type="match status" value="1"/>
</dbReference>
<reference evidence="4 5" key="1">
    <citation type="submission" date="2023-07" db="EMBL/GenBank/DDBJ databases">
        <title>Genomic Encyclopedia of Type Strains, Phase IV (KMG-IV): sequencing the most valuable type-strain genomes for metagenomic binning, comparative biology and taxonomic classification.</title>
        <authorList>
            <person name="Goeker M."/>
        </authorList>
    </citation>
    <scope>NUCLEOTIDE SEQUENCE [LARGE SCALE GENOMIC DNA]</scope>
    <source>
        <strain evidence="4 5">DSM 22170</strain>
    </source>
</reference>
<feature type="domain" description="Lipid/polyisoprenoid-binding YceI-like" evidence="3">
    <location>
        <begin position="69"/>
        <end position="232"/>
    </location>
</feature>
<evidence type="ECO:0000256" key="1">
    <source>
        <dbReference type="ARBA" id="ARBA00008812"/>
    </source>
</evidence>
<sequence length="237" mass="25520">MMNKKTRNWLIAGVVVIAIVGIGGYTFMKSYLGNKVAIESVVPAQTAAAESTGAATSAQSATGSELNGNWAINDKSKVYFSVTTSQETVNFVDNKVSGSWNVNVDDPSKMTSEGQIDMSAIDSGTAQRDEHVKSADFFDVAQFPNATFKATSFENVPKEWVSGATNDFKMTGTLTVKGKEKEVTFDMKGVYQDGQVLLSGTTKVTFADFGMKNPHSVVLSTQNDINVQLELVLDKKA</sequence>
<dbReference type="Gene3D" id="2.40.128.110">
    <property type="entry name" value="Lipid/polyisoprenoid-binding, YceI-like"/>
    <property type="match status" value="1"/>
</dbReference>
<accession>A0ABU1IUS0</accession>
<dbReference type="Proteomes" id="UP001185028">
    <property type="component" value="Unassembled WGS sequence"/>
</dbReference>
<organism evidence="4 5">
    <name type="scientific">Paenibacillus hunanensis</name>
    <dbReference type="NCBI Taxonomy" id="539262"/>
    <lineage>
        <taxon>Bacteria</taxon>
        <taxon>Bacillati</taxon>
        <taxon>Bacillota</taxon>
        <taxon>Bacilli</taxon>
        <taxon>Bacillales</taxon>
        <taxon>Paenibacillaceae</taxon>
        <taxon>Paenibacillus</taxon>
    </lineage>
</organism>
<evidence type="ECO:0000256" key="2">
    <source>
        <dbReference type="SAM" id="Phobius"/>
    </source>
</evidence>
<keyword evidence="2" id="KW-1133">Transmembrane helix</keyword>
<dbReference type="RefSeq" id="WP_308422641.1">
    <property type="nucleotide sequence ID" value="NZ_BMMB01000004.1"/>
</dbReference>
<comment type="similarity">
    <text evidence="1">Belongs to the UPF0312 family.</text>
</comment>
<gene>
    <name evidence="4" type="ORF">JOC58_000903</name>
</gene>
<proteinExistence type="inferred from homology"/>
<dbReference type="InterPro" id="IPR036761">
    <property type="entry name" value="TTHA0802/YceI-like_sf"/>
</dbReference>
<name>A0ABU1IUS0_9BACL</name>
<keyword evidence="5" id="KW-1185">Reference proteome</keyword>
<evidence type="ECO:0000313" key="4">
    <source>
        <dbReference type="EMBL" id="MDR6243018.1"/>
    </source>
</evidence>
<evidence type="ECO:0000259" key="3">
    <source>
        <dbReference type="SMART" id="SM00867"/>
    </source>
</evidence>
<keyword evidence="2" id="KW-0472">Membrane</keyword>
<dbReference type="Pfam" id="PF04264">
    <property type="entry name" value="YceI"/>
    <property type="match status" value="1"/>
</dbReference>
<dbReference type="SMART" id="SM00867">
    <property type="entry name" value="YceI"/>
    <property type="match status" value="1"/>
</dbReference>
<protein>
    <submittedName>
        <fullName evidence="4">Polyisoprenoid-binding protein YceI</fullName>
    </submittedName>
</protein>
<keyword evidence="2" id="KW-0812">Transmembrane</keyword>
<dbReference type="EMBL" id="JAVDQH010000003">
    <property type="protein sequence ID" value="MDR6243018.1"/>
    <property type="molecule type" value="Genomic_DNA"/>
</dbReference>
<comment type="caution">
    <text evidence="4">The sequence shown here is derived from an EMBL/GenBank/DDBJ whole genome shotgun (WGS) entry which is preliminary data.</text>
</comment>